<evidence type="ECO:0000256" key="3">
    <source>
        <dbReference type="ARBA" id="ARBA00022630"/>
    </source>
</evidence>
<dbReference type="GO" id="GO:0016740">
    <property type="term" value="F:transferase activity"/>
    <property type="evidence" value="ECO:0007669"/>
    <property type="project" value="UniProtKB-UniRule"/>
</dbReference>
<keyword evidence="12" id="KW-0472">Membrane</keyword>
<keyword evidence="12 13" id="KW-0449">Lipoprotein</keyword>
<comment type="catalytic activity">
    <reaction evidence="9 10 12">
        <text>L-threonyl-[protein] + FAD = FMN-L-threonyl-[protein] + AMP + H(+)</text>
        <dbReference type="Rhea" id="RHEA:36847"/>
        <dbReference type="Rhea" id="RHEA-COMP:11060"/>
        <dbReference type="Rhea" id="RHEA-COMP:11061"/>
        <dbReference type="ChEBI" id="CHEBI:15378"/>
        <dbReference type="ChEBI" id="CHEBI:30013"/>
        <dbReference type="ChEBI" id="CHEBI:57692"/>
        <dbReference type="ChEBI" id="CHEBI:74257"/>
        <dbReference type="ChEBI" id="CHEBI:456215"/>
        <dbReference type="EC" id="2.7.1.180"/>
    </reaction>
</comment>
<feature type="binding site" evidence="11">
    <location>
        <position position="288"/>
    </location>
    <ligand>
        <name>Mg(2+)</name>
        <dbReference type="ChEBI" id="CHEBI:18420"/>
    </ligand>
</feature>
<evidence type="ECO:0000313" key="13">
    <source>
        <dbReference type="EMBL" id="SFU44063.1"/>
    </source>
</evidence>
<dbReference type="PIRSF" id="PIRSF006268">
    <property type="entry name" value="ApbE"/>
    <property type="match status" value="1"/>
</dbReference>
<evidence type="ECO:0000256" key="7">
    <source>
        <dbReference type="ARBA" id="ARBA00022842"/>
    </source>
</evidence>
<evidence type="ECO:0000256" key="11">
    <source>
        <dbReference type="PIRSR" id="PIRSR006268-2"/>
    </source>
</evidence>
<evidence type="ECO:0000256" key="6">
    <source>
        <dbReference type="ARBA" id="ARBA00022827"/>
    </source>
</evidence>
<evidence type="ECO:0000313" key="14">
    <source>
        <dbReference type="Proteomes" id="UP000199138"/>
    </source>
</evidence>
<proteinExistence type="inferred from homology"/>
<keyword evidence="5 10" id="KW-0479">Metal-binding</keyword>
<keyword evidence="4 10" id="KW-0808">Transferase</keyword>
<dbReference type="AlphaFoldDB" id="A0A1I7G6L7"/>
<keyword evidence="12" id="KW-1003">Cell membrane</keyword>
<dbReference type="Gene3D" id="3.10.520.10">
    <property type="entry name" value="ApbE-like domains"/>
    <property type="match status" value="1"/>
</dbReference>
<dbReference type="EMBL" id="FPBK01000003">
    <property type="protein sequence ID" value="SFU44063.1"/>
    <property type="molecule type" value="Genomic_DNA"/>
</dbReference>
<organism evidence="13 14">
    <name type="scientific">Pustulibacterium marinum</name>
    <dbReference type="NCBI Taxonomy" id="1224947"/>
    <lineage>
        <taxon>Bacteria</taxon>
        <taxon>Pseudomonadati</taxon>
        <taxon>Bacteroidota</taxon>
        <taxon>Flavobacteriia</taxon>
        <taxon>Flavobacteriales</taxon>
        <taxon>Flavobacteriaceae</taxon>
        <taxon>Pustulibacterium</taxon>
    </lineage>
</organism>
<dbReference type="Pfam" id="PF02424">
    <property type="entry name" value="ApbE"/>
    <property type="match status" value="1"/>
</dbReference>
<name>A0A1I7G6L7_9FLAO</name>
<keyword evidence="14" id="KW-1185">Reference proteome</keyword>
<evidence type="ECO:0000256" key="5">
    <source>
        <dbReference type="ARBA" id="ARBA00022723"/>
    </source>
</evidence>
<dbReference type="PANTHER" id="PTHR30040:SF2">
    <property type="entry name" value="FAD:PROTEIN FMN TRANSFERASE"/>
    <property type="match status" value="1"/>
</dbReference>
<reference evidence="13 14" key="1">
    <citation type="submission" date="2016-10" db="EMBL/GenBank/DDBJ databases">
        <authorList>
            <person name="de Groot N.N."/>
        </authorList>
    </citation>
    <scope>NUCLEOTIDE SEQUENCE [LARGE SCALE GENOMIC DNA]</scope>
    <source>
        <strain evidence="13 14">CGMCC 1.12333</strain>
    </source>
</reference>
<keyword evidence="7 10" id="KW-0460">Magnesium</keyword>
<dbReference type="STRING" id="1224947.SAMN05216480_103238"/>
<evidence type="ECO:0000256" key="10">
    <source>
        <dbReference type="PIRNR" id="PIRNR006268"/>
    </source>
</evidence>
<evidence type="ECO:0000256" key="8">
    <source>
        <dbReference type="ARBA" id="ARBA00031306"/>
    </source>
</evidence>
<comment type="function">
    <text evidence="12">Flavin transferase that catalyzes the transfer of the FMN moiety of FAD and its covalent binding to the hydroxyl group of a threonine residue in a target flavoprotein.</text>
</comment>
<comment type="similarity">
    <text evidence="10 12">Belongs to the ApbE family.</text>
</comment>
<evidence type="ECO:0000256" key="2">
    <source>
        <dbReference type="ARBA" id="ARBA00016337"/>
    </source>
</evidence>
<evidence type="ECO:0000256" key="9">
    <source>
        <dbReference type="ARBA" id="ARBA00048540"/>
    </source>
</evidence>
<sequence>MKTIGIIFTICLLFVGCNEEKNEVQEYVINGRAQGSTYAVKYFSTDNVVTKESLDSIFQVIDESMSTYLPTSMISRLNEGDNSVVVDDHFIKVLNASKVIFRESDSLFDPTVGILMDIYGFGPKKQTLRLNQEQLDSVLQYVGLQKIAVNEDSTIAKMYPESYLDFNSIAQGYSVDVLIDFLKSKGVQNAIVEVGGELAAIGVNEAKQKEWIVGIDDPLQDPNGERTLIAKIKLKNLGMATSGNYRKVKIDSITGEKYVHTMNPKTGKPQKGKLLSATILAPTTMRADGLATAFMVMDVEKSIEFLASHQDIYAYFIYMDEANEEQFYQTENFKKLVVE</sequence>
<dbReference type="SUPFAM" id="SSF143631">
    <property type="entry name" value="ApbE-like"/>
    <property type="match status" value="1"/>
</dbReference>
<dbReference type="PROSITE" id="PS51257">
    <property type="entry name" value="PROKAR_LIPOPROTEIN"/>
    <property type="match status" value="1"/>
</dbReference>
<dbReference type="GO" id="GO:0005886">
    <property type="term" value="C:plasma membrane"/>
    <property type="evidence" value="ECO:0007669"/>
    <property type="project" value="UniProtKB-SubCell"/>
</dbReference>
<keyword evidence="3 10" id="KW-0285">Flavoprotein</keyword>
<feature type="binding site" evidence="11">
    <location>
        <position position="168"/>
    </location>
    <ligand>
        <name>Mg(2+)</name>
        <dbReference type="ChEBI" id="CHEBI:18420"/>
    </ligand>
</feature>
<dbReference type="GO" id="GO:0046872">
    <property type="term" value="F:metal ion binding"/>
    <property type="evidence" value="ECO:0007669"/>
    <property type="project" value="UniProtKB-UniRule"/>
</dbReference>
<dbReference type="InterPro" id="IPR024932">
    <property type="entry name" value="ApbE"/>
</dbReference>
<evidence type="ECO:0000256" key="1">
    <source>
        <dbReference type="ARBA" id="ARBA00011955"/>
    </source>
</evidence>
<protein>
    <recommendedName>
        <fullName evidence="2 10">FAD:protein FMN transferase</fullName>
        <ecNumber evidence="1 10">2.7.1.180</ecNumber>
    </recommendedName>
    <alternativeName>
        <fullName evidence="8 10">Flavin transferase</fullName>
    </alternativeName>
</protein>
<dbReference type="PANTHER" id="PTHR30040">
    <property type="entry name" value="THIAMINE BIOSYNTHESIS LIPOPROTEIN APBE"/>
    <property type="match status" value="1"/>
</dbReference>
<gene>
    <name evidence="13" type="ORF">SAMN05216480_103238</name>
</gene>
<comment type="cofactor">
    <cofactor evidence="11">
        <name>Mg(2+)</name>
        <dbReference type="ChEBI" id="CHEBI:18420"/>
    </cofactor>
    <cofactor evidence="11">
        <name>Mn(2+)</name>
        <dbReference type="ChEBI" id="CHEBI:29035"/>
    </cofactor>
    <text evidence="11">Magnesium. Can also use manganese.</text>
</comment>
<evidence type="ECO:0000256" key="12">
    <source>
        <dbReference type="RuleBase" id="RU363002"/>
    </source>
</evidence>
<keyword evidence="6 10" id="KW-0274">FAD</keyword>
<dbReference type="OrthoDB" id="9778595at2"/>
<dbReference type="EC" id="2.7.1.180" evidence="1 10"/>
<dbReference type="RefSeq" id="WP_093024439.1">
    <property type="nucleotide sequence ID" value="NZ_FPBK01000003.1"/>
</dbReference>
<accession>A0A1I7G6L7</accession>
<comment type="subcellular location">
    <subcellularLocation>
        <location evidence="12">Cell inner membrane</location>
        <topology evidence="12">Lipid-anchor</topology>
        <orientation evidence="12">Periplasmic side</orientation>
    </subcellularLocation>
</comment>
<dbReference type="InterPro" id="IPR003374">
    <property type="entry name" value="ApbE-like_sf"/>
</dbReference>
<evidence type="ECO:0000256" key="4">
    <source>
        <dbReference type="ARBA" id="ARBA00022679"/>
    </source>
</evidence>
<dbReference type="Proteomes" id="UP000199138">
    <property type="component" value="Unassembled WGS sequence"/>
</dbReference>
<feature type="binding site" evidence="11">
    <location>
        <position position="292"/>
    </location>
    <ligand>
        <name>Mg(2+)</name>
        <dbReference type="ChEBI" id="CHEBI:18420"/>
    </ligand>
</feature>
<keyword evidence="12" id="KW-0997">Cell inner membrane</keyword>